<dbReference type="Proteomes" id="UP000556026">
    <property type="component" value="Unassembled WGS sequence"/>
</dbReference>
<protein>
    <submittedName>
        <fullName evidence="1">Uncharacterized protein</fullName>
    </submittedName>
</protein>
<keyword evidence="2" id="KW-1185">Reference proteome</keyword>
<evidence type="ECO:0000313" key="1">
    <source>
        <dbReference type="EMBL" id="GFO60018.1"/>
    </source>
</evidence>
<dbReference type="RefSeq" id="WP_183354835.1">
    <property type="nucleotide sequence ID" value="NZ_BLXX01000006.1"/>
</dbReference>
<accession>A0A6V8MJ64</accession>
<proteinExistence type="predicted"/>
<name>A0A6V8MJ64_9BACT</name>
<dbReference type="AlphaFoldDB" id="A0A6V8MJ64"/>
<gene>
    <name evidence="1" type="ORF">GMST_23430</name>
</gene>
<dbReference type="EMBL" id="BLXX01000006">
    <property type="protein sequence ID" value="GFO60018.1"/>
    <property type="molecule type" value="Genomic_DNA"/>
</dbReference>
<sequence>MKAMNSELPSSARCLDRRLTVRLDGDRFAALERIAQTEGFNASVIVRHLVYRFIAEKQRYSAVRG</sequence>
<reference evidence="2" key="1">
    <citation type="submission" date="2020-06" db="EMBL/GenBank/DDBJ databases">
        <title>Draft genomic sequence of Geomonas sp. Red330.</title>
        <authorList>
            <person name="Itoh H."/>
            <person name="Zhenxing X."/>
            <person name="Ushijima N."/>
            <person name="Masuda Y."/>
            <person name="Shiratori Y."/>
            <person name="Senoo K."/>
        </authorList>
    </citation>
    <scope>NUCLEOTIDE SEQUENCE [LARGE SCALE GENOMIC DNA]</scope>
    <source>
        <strain evidence="2">Red330</strain>
    </source>
</reference>
<organism evidence="1 2">
    <name type="scientific">Geomonas silvestris</name>
    <dbReference type="NCBI Taxonomy" id="2740184"/>
    <lineage>
        <taxon>Bacteria</taxon>
        <taxon>Pseudomonadati</taxon>
        <taxon>Thermodesulfobacteriota</taxon>
        <taxon>Desulfuromonadia</taxon>
        <taxon>Geobacterales</taxon>
        <taxon>Geobacteraceae</taxon>
        <taxon>Geomonas</taxon>
    </lineage>
</organism>
<evidence type="ECO:0000313" key="2">
    <source>
        <dbReference type="Proteomes" id="UP000556026"/>
    </source>
</evidence>
<comment type="caution">
    <text evidence="1">The sequence shown here is derived from an EMBL/GenBank/DDBJ whole genome shotgun (WGS) entry which is preliminary data.</text>
</comment>